<evidence type="ECO:0000256" key="1">
    <source>
        <dbReference type="SAM" id="MobiDB-lite"/>
    </source>
</evidence>
<protein>
    <submittedName>
        <fullName evidence="2">Uncharacterized protein</fullName>
    </submittedName>
</protein>
<comment type="caution">
    <text evidence="2">The sequence shown here is derived from an EMBL/GenBank/DDBJ whole genome shotgun (WGS) entry which is preliminary data.</text>
</comment>
<evidence type="ECO:0000313" key="2">
    <source>
        <dbReference type="EMBL" id="KAK6362208.1"/>
    </source>
</evidence>
<organism evidence="2 3">
    <name type="scientific">Orbilia blumenaviensis</name>
    <dbReference type="NCBI Taxonomy" id="1796055"/>
    <lineage>
        <taxon>Eukaryota</taxon>
        <taxon>Fungi</taxon>
        <taxon>Dikarya</taxon>
        <taxon>Ascomycota</taxon>
        <taxon>Pezizomycotina</taxon>
        <taxon>Orbiliomycetes</taxon>
        <taxon>Orbiliales</taxon>
        <taxon>Orbiliaceae</taxon>
        <taxon>Orbilia</taxon>
    </lineage>
</organism>
<feature type="compositionally biased region" description="Acidic residues" evidence="1">
    <location>
        <begin position="126"/>
        <end position="140"/>
    </location>
</feature>
<dbReference type="EMBL" id="JAVHNS010000002">
    <property type="protein sequence ID" value="KAK6362208.1"/>
    <property type="molecule type" value="Genomic_DNA"/>
</dbReference>
<dbReference type="AlphaFoldDB" id="A0AAV9VK38"/>
<evidence type="ECO:0000313" key="3">
    <source>
        <dbReference type="Proteomes" id="UP001373714"/>
    </source>
</evidence>
<reference evidence="2 3" key="1">
    <citation type="submission" date="2019-10" db="EMBL/GenBank/DDBJ databases">
        <authorList>
            <person name="Palmer J.M."/>
        </authorList>
    </citation>
    <scope>NUCLEOTIDE SEQUENCE [LARGE SCALE GENOMIC DNA]</scope>
    <source>
        <strain evidence="2 3">TWF730</strain>
    </source>
</reference>
<accession>A0AAV9VK38</accession>
<name>A0AAV9VK38_9PEZI</name>
<gene>
    <name evidence="2" type="ORF">TWF730_005904</name>
</gene>
<keyword evidence="3" id="KW-1185">Reference proteome</keyword>
<feature type="region of interest" description="Disordered" evidence="1">
    <location>
        <begin position="110"/>
        <end position="143"/>
    </location>
</feature>
<proteinExistence type="predicted"/>
<sequence length="253" mass="28260">MLELSLVLVVYAVSYLKFFVDPTYVEQKLSTEFNSMKNMAEQGHAVPTTVTQEAALLYVDELRHQKDANLASGRPCFKPTRFNQPFYACVEKTGWEAELQGATVEFPGPLSVSQGFKGRSQGSGDSLEDEDKDGYEDEDDDPRRYEEQISFKTKGQYFNIPTQLPPSPPIVPPYAPRLQFKNTPPPPQPLPAEGNTQISAEGIDLQPLSLRIRPPSPEAYGYIANEDPMTHMMDDDCEEAMIGQLVDEAMSTD</sequence>
<dbReference type="Proteomes" id="UP001373714">
    <property type="component" value="Unassembled WGS sequence"/>
</dbReference>